<dbReference type="GO" id="GO:0050661">
    <property type="term" value="F:NADP binding"/>
    <property type="evidence" value="ECO:0007669"/>
    <property type="project" value="TreeGrafter"/>
</dbReference>
<dbReference type="RefSeq" id="WP_310586930.1">
    <property type="nucleotide sequence ID" value="NZ_FOXH01000003.1"/>
</dbReference>
<dbReference type="PANTHER" id="PTHR21089:SF1">
    <property type="entry name" value="BIFUNCTIONAL 3-DEHYDROQUINATE DEHYDRATASE_SHIKIMATE DEHYDROGENASE, CHLOROPLASTIC"/>
    <property type="match status" value="1"/>
</dbReference>
<dbReference type="InterPro" id="IPR022893">
    <property type="entry name" value="Shikimate_DH_fam"/>
</dbReference>
<dbReference type="SUPFAM" id="SSF51735">
    <property type="entry name" value="NAD(P)-binding Rossmann-fold domains"/>
    <property type="match status" value="1"/>
</dbReference>
<dbReference type="Pfam" id="PF08501">
    <property type="entry name" value="Shikimate_dh_N"/>
    <property type="match status" value="1"/>
</dbReference>
<keyword evidence="3" id="KW-0028">Amino-acid biosynthesis</keyword>
<protein>
    <submittedName>
        <fullName evidence="5">Shikimate dehydrogenase</fullName>
    </submittedName>
</protein>
<dbReference type="Proteomes" id="UP000199306">
    <property type="component" value="Unassembled WGS sequence"/>
</dbReference>
<dbReference type="STRING" id="1079859.SAMN04515674_103365"/>
<evidence type="ECO:0000256" key="2">
    <source>
        <dbReference type="ARBA" id="ARBA00023002"/>
    </source>
</evidence>
<keyword evidence="6" id="KW-1185">Reference proteome</keyword>
<accession>A0A1I5QUH7</accession>
<dbReference type="InterPro" id="IPR013708">
    <property type="entry name" value="Shikimate_DH-bd_N"/>
</dbReference>
<dbReference type="InterPro" id="IPR036291">
    <property type="entry name" value="NAD(P)-bd_dom_sf"/>
</dbReference>
<evidence type="ECO:0000313" key="5">
    <source>
        <dbReference type="EMBL" id="SFP49737.1"/>
    </source>
</evidence>
<dbReference type="EMBL" id="FOXH01000003">
    <property type="protein sequence ID" value="SFP49737.1"/>
    <property type="molecule type" value="Genomic_DNA"/>
</dbReference>
<keyword evidence="2" id="KW-0560">Oxidoreductase</keyword>
<reference evidence="5 6" key="1">
    <citation type="submission" date="2016-10" db="EMBL/GenBank/DDBJ databases">
        <authorList>
            <person name="de Groot N.N."/>
        </authorList>
    </citation>
    <scope>NUCLEOTIDE SEQUENCE [LARGE SCALE GENOMIC DNA]</scope>
    <source>
        <strain evidence="6">E92,LMG 26720,CCM 7988</strain>
    </source>
</reference>
<evidence type="ECO:0000256" key="1">
    <source>
        <dbReference type="ARBA" id="ARBA00004871"/>
    </source>
</evidence>
<comment type="pathway">
    <text evidence="1">Metabolic intermediate biosynthesis; chorismate biosynthesis; chorismate from D-erythrose 4-phosphate and phosphoenolpyruvate: step 4/7.</text>
</comment>
<evidence type="ECO:0000313" key="6">
    <source>
        <dbReference type="Proteomes" id="UP000199306"/>
    </source>
</evidence>
<feature type="domain" description="Shikimate dehydrogenase substrate binding N-terminal" evidence="4">
    <location>
        <begin position="8"/>
        <end position="92"/>
    </location>
</feature>
<organism evidence="5 6">
    <name type="scientific">Pseudarcicella hirudinis</name>
    <dbReference type="NCBI Taxonomy" id="1079859"/>
    <lineage>
        <taxon>Bacteria</taxon>
        <taxon>Pseudomonadati</taxon>
        <taxon>Bacteroidota</taxon>
        <taxon>Cytophagia</taxon>
        <taxon>Cytophagales</taxon>
        <taxon>Flectobacillaceae</taxon>
        <taxon>Pseudarcicella</taxon>
    </lineage>
</organism>
<name>A0A1I5QUH7_9BACT</name>
<gene>
    <name evidence="5" type="ORF">SAMN04515674_103365</name>
</gene>
<dbReference type="Gene3D" id="3.40.50.720">
    <property type="entry name" value="NAD(P)-binding Rossmann-like Domain"/>
    <property type="match status" value="1"/>
</dbReference>
<dbReference type="CDD" id="cd01065">
    <property type="entry name" value="NAD_bind_Shikimate_DH"/>
    <property type="match status" value="1"/>
</dbReference>
<sequence>MIENLYGLIGYPLGHSFSKGYFTEKFEKSGLAETHLYEKFELKDITELPELLNRNKANLKGLNVTIPHKQNVIPFLDEIDEAAQKIGAVNTIKILPDGRTKGFNTDYWGFRWTLEKWAEFTQVQPKNALILGKGGASKAIIQALNDLGVQTQLVSRSKESDTITYEELTRDIIAEHLLIVNTTPLGMYPKTEGFPEIPYELLTSEHLLYDIVYNPLETVFLKKGLEAGIKSVHFGLEMLHGQAEKAWQIWNE</sequence>
<dbReference type="GO" id="GO:0009073">
    <property type="term" value="P:aromatic amino acid family biosynthetic process"/>
    <property type="evidence" value="ECO:0007669"/>
    <property type="project" value="UniProtKB-KW"/>
</dbReference>
<dbReference type="SUPFAM" id="SSF53223">
    <property type="entry name" value="Aminoacid dehydrogenase-like, N-terminal domain"/>
    <property type="match status" value="1"/>
</dbReference>
<dbReference type="AlphaFoldDB" id="A0A1I5QUH7"/>
<dbReference type="InterPro" id="IPR046346">
    <property type="entry name" value="Aminoacid_DH-like_N_sf"/>
</dbReference>
<dbReference type="GO" id="GO:0019632">
    <property type="term" value="P:shikimate metabolic process"/>
    <property type="evidence" value="ECO:0007669"/>
    <property type="project" value="TreeGrafter"/>
</dbReference>
<proteinExistence type="predicted"/>
<evidence type="ECO:0000256" key="3">
    <source>
        <dbReference type="ARBA" id="ARBA00023141"/>
    </source>
</evidence>
<dbReference type="GO" id="GO:0009423">
    <property type="term" value="P:chorismate biosynthetic process"/>
    <property type="evidence" value="ECO:0007669"/>
    <property type="project" value="TreeGrafter"/>
</dbReference>
<dbReference type="Gene3D" id="3.40.50.10860">
    <property type="entry name" value="Leucine Dehydrogenase, chain A, domain 1"/>
    <property type="match status" value="1"/>
</dbReference>
<evidence type="ECO:0000259" key="4">
    <source>
        <dbReference type="Pfam" id="PF08501"/>
    </source>
</evidence>
<dbReference type="GO" id="GO:0004764">
    <property type="term" value="F:shikimate 3-dehydrogenase (NADP+) activity"/>
    <property type="evidence" value="ECO:0007669"/>
    <property type="project" value="InterPro"/>
</dbReference>
<keyword evidence="3" id="KW-0057">Aromatic amino acid biosynthesis</keyword>
<dbReference type="PANTHER" id="PTHR21089">
    <property type="entry name" value="SHIKIMATE DEHYDROGENASE"/>
    <property type="match status" value="1"/>
</dbReference>
<dbReference type="GO" id="GO:0005829">
    <property type="term" value="C:cytosol"/>
    <property type="evidence" value="ECO:0007669"/>
    <property type="project" value="TreeGrafter"/>
</dbReference>